<comment type="caution">
    <text evidence="3">The sequence shown here is derived from an EMBL/GenBank/DDBJ whole genome shotgun (WGS) entry which is preliminary data.</text>
</comment>
<protein>
    <submittedName>
        <fullName evidence="3">Transposable element P transposase</fullName>
    </submittedName>
</protein>
<organism evidence="3 4">
    <name type="scientific">Frankliniella fusca</name>
    <dbReference type="NCBI Taxonomy" id="407009"/>
    <lineage>
        <taxon>Eukaryota</taxon>
        <taxon>Metazoa</taxon>
        <taxon>Ecdysozoa</taxon>
        <taxon>Arthropoda</taxon>
        <taxon>Hexapoda</taxon>
        <taxon>Insecta</taxon>
        <taxon>Pterygota</taxon>
        <taxon>Neoptera</taxon>
        <taxon>Paraneoptera</taxon>
        <taxon>Thysanoptera</taxon>
        <taxon>Terebrantia</taxon>
        <taxon>Thripoidea</taxon>
        <taxon>Thripidae</taxon>
        <taxon>Frankliniella</taxon>
    </lineage>
</organism>
<dbReference type="InterPro" id="IPR048366">
    <property type="entry name" value="TNP-like_GBD"/>
</dbReference>
<evidence type="ECO:0000313" key="4">
    <source>
        <dbReference type="Proteomes" id="UP001219518"/>
    </source>
</evidence>
<dbReference type="Pfam" id="PF21788">
    <property type="entry name" value="TNP-like_GBD"/>
    <property type="match status" value="1"/>
</dbReference>
<dbReference type="AlphaFoldDB" id="A0AAE1LU68"/>
<keyword evidence="4" id="KW-1185">Reference proteome</keyword>
<gene>
    <name evidence="3" type="ORF">KUF71_002722</name>
</gene>
<evidence type="ECO:0000259" key="2">
    <source>
        <dbReference type="Pfam" id="PF21788"/>
    </source>
</evidence>
<dbReference type="EMBL" id="JAHWGI010001439">
    <property type="protein sequence ID" value="KAK3932751.1"/>
    <property type="molecule type" value="Genomic_DNA"/>
</dbReference>
<dbReference type="Pfam" id="PF21787">
    <property type="entry name" value="TNP-like_RNaseH_N"/>
    <property type="match status" value="1"/>
</dbReference>
<feature type="domain" description="Transposable element P transposase-like RNase H" evidence="1">
    <location>
        <begin position="73"/>
        <end position="215"/>
    </location>
</feature>
<proteinExistence type="predicted"/>
<reference evidence="3" key="1">
    <citation type="submission" date="2021-07" db="EMBL/GenBank/DDBJ databases">
        <authorList>
            <person name="Catto M.A."/>
            <person name="Jacobson A."/>
            <person name="Kennedy G."/>
            <person name="Labadie P."/>
            <person name="Hunt B.G."/>
            <person name="Srinivasan R."/>
        </authorList>
    </citation>
    <scope>NUCLEOTIDE SEQUENCE</scope>
    <source>
        <strain evidence="3">PL_HMW_Pooled</strain>
        <tissue evidence="3">Head</tissue>
    </source>
</reference>
<accession>A0AAE1LU68</accession>
<sequence>MSDLQKMFWGDQLKAILRQNNPRSVRWCPMMIKIALHIQMQSPSAYKYLRESGILQLPSQRRLFDFTHFTEAKDGIQDTLLNLLEKKLEKKISATHERYFNVLFDEMTIHQNLVVTRNGDIVGFTSPTKVGKSVALLEAHLEGREMKRDKAKKVLVFMLQGITIDIHEVVAVYPTTELNAQQLFTRAWDVIYNLEIRDMRVLSLIFDGASCNKKFIMMHFKYGSSSDFVYSTRNVAATEERPLFFIVDPPHLLKTIRNCFSNSYGHKHTRNMWKNGQKISWEAIEMLHSVSVAEKYKIHKLNQAHVRLTPFSRMNVKLATQTMSASVVQALVSYEQDSRFNGLINSELKNFNLIVTTFFDCLNGSNDPDGKRNKRNSHLQPYYSLQDERFKILKQDVLGFFQEWHDDAEQEVGLSKEAKERRTISDQSYQSLHITIYGFCGAVQYLLCKGAPSVDAKTFNQDKLEQYFGLMKMAGGASNNPTKHAVIQKTIAYTAQKACALPKKKGNTMAERKHLIVDQEALPVRSRSKK</sequence>
<feature type="domain" description="Transposable element P transposase-like GTP-binding insertion" evidence="2">
    <location>
        <begin position="251"/>
        <end position="366"/>
    </location>
</feature>
<evidence type="ECO:0000313" key="3">
    <source>
        <dbReference type="EMBL" id="KAK3932751.1"/>
    </source>
</evidence>
<dbReference type="InterPro" id="IPR048365">
    <property type="entry name" value="TNP-like_RNaseH_N"/>
</dbReference>
<name>A0AAE1LU68_9NEOP</name>
<reference evidence="3" key="2">
    <citation type="journal article" date="2023" name="BMC Genomics">
        <title>Pest status, molecular evolution, and epigenetic factors derived from the genome assembly of Frankliniella fusca, a thysanopteran phytovirus vector.</title>
        <authorList>
            <person name="Catto M.A."/>
            <person name="Labadie P.E."/>
            <person name="Jacobson A.L."/>
            <person name="Kennedy G.G."/>
            <person name="Srinivasan R."/>
            <person name="Hunt B.G."/>
        </authorList>
    </citation>
    <scope>NUCLEOTIDE SEQUENCE</scope>
    <source>
        <strain evidence="3">PL_HMW_Pooled</strain>
    </source>
</reference>
<dbReference type="Proteomes" id="UP001219518">
    <property type="component" value="Unassembled WGS sequence"/>
</dbReference>
<evidence type="ECO:0000259" key="1">
    <source>
        <dbReference type="Pfam" id="PF21787"/>
    </source>
</evidence>